<dbReference type="PROSITE" id="PS51766">
    <property type="entry name" value="DOCKERIN"/>
    <property type="match status" value="1"/>
</dbReference>
<evidence type="ECO:0000256" key="6">
    <source>
        <dbReference type="SAM" id="SignalP"/>
    </source>
</evidence>
<evidence type="ECO:0000313" key="9">
    <source>
        <dbReference type="EMBL" id="SFW11508.1"/>
    </source>
</evidence>
<dbReference type="InterPro" id="IPR008928">
    <property type="entry name" value="6-hairpin_glycosidase_sf"/>
</dbReference>
<dbReference type="Gene3D" id="2.60.40.710">
    <property type="entry name" value="Endoglucanase-like"/>
    <property type="match status" value="1"/>
</dbReference>
<dbReference type="Gene3D" id="1.10.1330.10">
    <property type="entry name" value="Dockerin domain"/>
    <property type="match status" value="1"/>
</dbReference>
<dbReference type="InterPro" id="IPR036439">
    <property type="entry name" value="Dockerin_dom_sf"/>
</dbReference>
<evidence type="ECO:0000256" key="4">
    <source>
        <dbReference type="ARBA" id="ARBA00023326"/>
    </source>
</evidence>
<dbReference type="InterPro" id="IPR018247">
    <property type="entry name" value="EF_Hand_1_Ca_BS"/>
</dbReference>
<dbReference type="PROSITE" id="PS51172">
    <property type="entry name" value="CBM3"/>
    <property type="match status" value="1"/>
</dbReference>
<feature type="chain" id="PRO_5039462944" evidence="6">
    <location>
        <begin position="30"/>
        <end position="908"/>
    </location>
</feature>
<evidence type="ECO:0000256" key="2">
    <source>
        <dbReference type="ARBA" id="ARBA00023277"/>
    </source>
</evidence>
<organism evidence="9 10">
    <name type="scientific">Ruminococcus flavefaciens</name>
    <dbReference type="NCBI Taxonomy" id="1265"/>
    <lineage>
        <taxon>Bacteria</taxon>
        <taxon>Bacillati</taxon>
        <taxon>Bacillota</taxon>
        <taxon>Clostridia</taxon>
        <taxon>Eubacteriales</taxon>
        <taxon>Oscillospiraceae</taxon>
        <taxon>Ruminococcus</taxon>
    </lineage>
</organism>
<evidence type="ECO:0000256" key="3">
    <source>
        <dbReference type="ARBA" id="ARBA00023295"/>
    </source>
</evidence>
<evidence type="ECO:0000259" key="7">
    <source>
        <dbReference type="PROSITE" id="PS51172"/>
    </source>
</evidence>
<dbReference type="Gene3D" id="1.50.10.10">
    <property type="match status" value="1"/>
</dbReference>
<protein>
    <submittedName>
        <fullName evidence="9">Glycosyl hydrolase family 9</fullName>
    </submittedName>
</protein>
<dbReference type="SUPFAM" id="SSF49384">
    <property type="entry name" value="Carbohydrate-binding domain"/>
    <property type="match status" value="1"/>
</dbReference>
<dbReference type="Proteomes" id="UP000183461">
    <property type="component" value="Unassembled WGS sequence"/>
</dbReference>
<dbReference type="InterPro" id="IPR016134">
    <property type="entry name" value="Dockerin_dom"/>
</dbReference>
<dbReference type="SUPFAM" id="SSF48208">
    <property type="entry name" value="Six-hairpin glycosidases"/>
    <property type="match status" value="1"/>
</dbReference>
<dbReference type="GO" id="GO:0004553">
    <property type="term" value="F:hydrolase activity, hydrolyzing O-glycosyl compounds"/>
    <property type="evidence" value="ECO:0007669"/>
    <property type="project" value="InterPro"/>
</dbReference>
<keyword evidence="2" id="KW-0119">Carbohydrate metabolism</keyword>
<dbReference type="Pfam" id="PF00759">
    <property type="entry name" value="Glyco_hydro_9"/>
    <property type="match status" value="1"/>
</dbReference>
<dbReference type="InterPro" id="IPR036966">
    <property type="entry name" value="CBM3_sf"/>
</dbReference>
<dbReference type="InterPro" id="IPR001701">
    <property type="entry name" value="Glyco_hydro_9"/>
</dbReference>
<evidence type="ECO:0000259" key="8">
    <source>
        <dbReference type="PROSITE" id="PS51766"/>
    </source>
</evidence>
<dbReference type="CDD" id="cd14256">
    <property type="entry name" value="Dockerin_I"/>
    <property type="match status" value="1"/>
</dbReference>
<dbReference type="GO" id="GO:0030248">
    <property type="term" value="F:cellulose binding"/>
    <property type="evidence" value="ECO:0007669"/>
    <property type="project" value="InterPro"/>
</dbReference>
<feature type="region of interest" description="Disordered" evidence="5">
    <location>
        <begin position="769"/>
        <end position="827"/>
    </location>
</feature>
<evidence type="ECO:0000313" key="10">
    <source>
        <dbReference type="Proteomes" id="UP000183461"/>
    </source>
</evidence>
<accession>A0A1K1LKU6</accession>
<dbReference type="InterPro" id="IPR001956">
    <property type="entry name" value="CBM3"/>
</dbReference>
<keyword evidence="1 9" id="KW-0378">Hydrolase</keyword>
<feature type="compositionally biased region" description="Low complexity" evidence="5">
    <location>
        <begin position="786"/>
        <end position="825"/>
    </location>
</feature>
<sequence length="908" mass="100384">MNHKKLTAALLSIVTAATSLCSVISPVNAVDADTTEEQQFCAPISEVVKDSGLDIDYARALQYSLYFYDANMCGEFKENENRLSWRGSCHTYDAHVPMIEWDGVTTKTSTGGTNLSAEFMSKYKDILDPDGDGTIDVAGGFHDAGDHVEFGMPENYTAATLGWEYYEYGDVFKKLKQDEHMETILRHFNDYLMKCTFIDDDGKVIAHCYQVGEGNIDHAIWNSPEVDTMPRPAFFLTAEKPQIDYVVSACASLAINYLNFKESDPDYAAKSLKYAKALWKFANDAIEEYGPTSTKDKDMLISDNADGPVQFYKSSKWEDDYCWAAAWMYIVTEDEKSFDYAVKIFDYYAPSGWCYCWNDMWSGAGVMWAIVNQQHPELDLVQKVRDAQGKNQYVFDNFWDDDCVGKCLKAWKQKETPGGFAHLDTWGSCRYNTAMQFICLLYDKYVNDSKPSEWSEWAKKQMDYVLGKNDIKYKEDAKYAVLAGKNGTHGPRAFVVGYNDSAVKNPHHRAASGLLMAEDPREQKHILWGALAGGPDASDGHDDATKDWTENEVTIDYNACLPGAAAALYAVYGTPEMAITPNFPPEDEKRVYGTNGGDGGGSGYWIEAIGVDKPNLNGDGSGTTQVSFKVLSGESNPSKKTSVRYFFNVSEMAKGIDGLGEVRELYDQSSTEDGAIGADGKLTGPFKYDKVADTYYVEITWEDYVIANSGKKYQFDLGMYYGDVWDPKNDWSYKDLKIGDSTDFFAVDDPPEQRTDYICVYDDGVLVGGTEPDGTKPDAKEEDKTTTTTKPKTVTTTTTKSGATTTAKTTTTAGPTTVTTTASGKPNSDVKVTKAGDANCDGAVDMSDVVLIMQALANPNKYGLEGSEKKHITEQGSANADVDTKVKGLTANDALMIQEFLLGKVKTL</sequence>
<dbReference type="InterPro" id="IPR012341">
    <property type="entry name" value="6hp_glycosidase-like_sf"/>
</dbReference>
<keyword evidence="4" id="KW-0624">Polysaccharide degradation</keyword>
<reference evidence="9 10" key="1">
    <citation type="submission" date="2016-11" db="EMBL/GenBank/DDBJ databases">
        <authorList>
            <person name="Jaros S."/>
            <person name="Januszkiewicz K."/>
            <person name="Wedrychowicz H."/>
        </authorList>
    </citation>
    <scope>NUCLEOTIDE SEQUENCE [LARGE SCALE GENOMIC DNA]</scope>
    <source>
        <strain evidence="9 10">YL228</strain>
    </source>
</reference>
<dbReference type="AlphaFoldDB" id="A0A1K1LKU6"/>
<evidence type="ECO:0000256" key="1">
    <source>
        <dbReference type="ARBA" id="ARBA00022801"/>
    </source>
</evidence>
<evidence type="ECO:0000256" key="5">
    <source>
        <dbReference type="SAM" id="MobiDB-lite"/>
    </source>
</evidence>
<feature type="domain" description="Dockerin" evidence="8">
    <location>
        <begin position="831"/>
        <end position="908"/>
    </location>
</feature>
<dbReference type="InterPro" id="IPR008965">
    <property type="entry name" value="CBM2/CBM3_carb-bd_dom_sf"/>
</dbReference>
<keyword evidence="3" id="KW-0326">Glycosidase</keyword>
<proteinExistence type="predicted"/>
<dbReference type="PANTHER" id="PTHR22298">
    <property type="entry name" value="ENDO-1,4-BETA-GLUCANASE"/>
    <property type="match status" value="1"/>
</dbReference>
<feature type="compositionally biased region" description="Basic and acidic residues" evidence="5">
    <location>
        <begin position="773"/>
        <end position="785"/>
    </location>
</feature>
<keyword evidence="6" id="KW-0732">Signal</keyword>
<dbReference type="SUPFAM" id="SSF63446">
    <property type="entry name" value="Type I dockerin domain"/>
    <property type="match status" value="1"/>
</dbReference>
<dbReference type="EMBL" id="FPIP01000001">
    <property type="protein sequence ID" value="SFW11508.1"/>
    <property type="molecule type" value="Genomic_DNA"/>
</dbReference>
<dbReference type="GO" id="GO:0000272">
    <property type="term" value="P:polysaccharide catabolic process"/>
    <property type="evidence" value="ECO:0007669"/>
    <property type="project" value="UniProtKB-KW"/>
</dbReference>
<dbReference type="PROSITE" id="PS00018">
    <property type="entry name" value="EF_HAND_1"/>
    <property type="match status" value="1"/>
</dbReference>
<gene>
    <name evidence="9" type="ORF">SAMN02910280_0520</name>
</gene>
<name>A0A1K1LKU6_RUMFL</name>
<feature type="signal peptide" evidence="6">
    <location>
        <begin position="1"/>
        <end position="29"/>
    </location>
</feature>
<feature type="domain" description="CBM3" evidence="7">
    <location>
        <begin position="602"/>
        <end position="773"/>
    </location>
</feature>